<dbReference type="Gene3D" id="3.40.630.30">
    <property type="match status" value="1"/>
</dbReference>
<comment type="pathway">
    <text evidence="1">Amino-acid biosynthesis; L-arginine biosynthesis; N(2)-acetyl-L-ornithine from L-glutamate: step 1/4.</text>
</comment>
<evidence type="ECO:0000256" key="6">
    <source>
        <dbReference type="ARBA" id="ARBA00048372"/>
    </source>
</evidence>
<dbReference type="AlphaFoldDB" id="A0A9D1NIY4"/>
<dbReference type="EMBL" id="DVOG01000029">
    <property type="protein sequence ID" value="HIV03740.1"/>
    <property type="molecule type" value="Genomic_DNA"/>
</dbReference>
<evidence type="ECO:0000313" key="9">
    <source>
        <dbReference type="Proteomes" id="UP000886812"/>
    </source>
</evidence>
<dbReference type="InterPro" id="IPR010167">
    <property type="entry name" value="NH2A_AcTrfase"/>
</dbReference>
<dbReference type="Proteomes" id="UP000886812">
    <property type="component" value="Unassembled WGS sequence"/>
</dbReference>
<comment type="similarity">
    <text evidence="2">Belongs to the acetyltransferase family. ArgA subfamily.</text>
</comment>
<dbReference type="PROSITE" id="PS51186">
    <property type="entry name" value="GNAT"/>
    <property type="match status" value="1"/>
</dbReference>
<keyword evidence="5 8" id="KW-0012">Acyltransferase</keyword>
<name>A0A9D1NIY4_9BACT</name>
<organism evidence="8 9">
    <name type="scientific">Candidatus Spyradosoma merdigallinarum</name>
    <dbReference type="NCBI Taxonomy" id="2840950"/>
    <lineage>
        <taxon>Bacteria</taxon>
        <taxon>Pseudomonadati</taxon>
        <taxon>Verrucomicrobiota</taxon>
        <taxon>Opitutia</taxon>
        <taxon>Opitutia incertae sedis</taxon>
        <taxon>Candidatus Spyradosoma</taxon>
    </lineage>
</organism>
<dbReference type="InterPro" id="IPR000182">
    <property type="entry name" value="GNAT_dom"/>
</dbReference>
<dbReference type="GO" id="GO:0006526">
    <property type="term" value="P:L-arginine biosynthetic process"/>
    <property type="evidence" value="ECO:0007669"/>
    <property type="project" value="InterPro"/>
</dbReference>
<evidence type="ECO:0000259" key="7">
    <source>
        <dbReference type="PROSITE" id="PS51186"/>
    </source>
</evidence>
<evidence type="ECO:0000313" key="8">
    <source>
        <dbReference type="EMBL" id="HIV03740.1"/>
    </source>
</evidence>
<dbReference type="HAMAP" id="MF_01105">
    <property type="entry name" value="N_acetyl_glu_synth"/>
    <property type="match status" value="1"/>
</dbReference>
<reference evidence="8" key="1">
    <citation type="submission" date="2020-10" db="EMBL/GenBank/DDBJ databases">
        <authorList>
            <person name="Gilroy R."/>
        </authorList>
    </citation>
    <scope>NUCLEOTIDE SEQUENCE</scope>
    <source>
        <strain evidence="8">10669</strain>
    </source>
</reference>
<dbReference type="NCBIfam" id="TIGR01890">
    <property type="entry name" value="N-Ac-Glu-synth"/>
    <property type="match status" value="1"/>
</dbReference>
<evidence type="ECO:0000256" key="2">
    <source>
        <dbReference type="ARBA" id="ARBA00009145"/>
    </source>
</evidence>
<gene>
    <name evidence="8" type="primary">argA</name>
    <name evidence="8" type="ORF">IAC75_01130</name>
</gene>
<dbReference type="CDD" id="cd04301">
    <property type="entry name" value="NAT_SF"/>
    <property type="match status" value="1"/>
</dbReference>
<dbReference type="PANTHER" id="PTHR30602">
    <property type="entry name" value="AMINO-ACID ACETYLTRANSFERASE"/>
    <property type="match status" value="1"/>
</dbReference>
<dbReference type="GO" id="GO:0005737">
    <property type="term" value="C:cytoplasm"/>
    <property type="evidence" value="ECO:0007669"/>
    <property type="project" value="InterPro"/>
</dbReference>
<comment type="catalytic activity">
    <reaction evidence="6">
        <text>L-glutamate + acetyl-CoA = N-acetyl-L-glutamate + CoA + H(+)</text>
        <dbReference type="Rhea" id="RHEA:24292"/>
        <dbReference type="ChEBI" id="CHEBI:15378"/>
        <dbReference type="ChEBI" id="CHEBI:29985"/>
        <dbReference type="ChEBI" id="CHEBI:44337"/>
        <dbReference type="ChEBI" id="CHEBI:57287"/>
        <dbReference type="ChEBI" id="CHEBI:57288"/>
        <dbReference type="EC" id="2.3.1.1"/>
    </reaction>
</comment>
<proteinExistence type="inferred from homology"/>
<sequence length="436" mass="47611">MATTRSSERPLKPTDLRGILKYVPMFREHIFVIAIDGSIVEHENFQNLVTDIAVLRSLNINVVIVHGIGKQLRDTAARQRAELSDVYGEGATDAGTMEIACEAAGIVSQAVIEGLTHANLKCAITNAVRATQVGIIGGVDQQLTGKVEKIDTPLLKTLLAQGVIPLVTPILCDRDGNSLRANSDAVAAELAAELGASKLIYLTPFPGLILDGKLQVNLSLSALEKALQEKTTEIEERLRGKAQFAVRALNNGTQRAHILDGRTNGGLLAEIFDKVGTGSMIHANDYDCIRPAKKKDAQFIYSITKNAVKNKSLVKRSRQLIESHSEDYFVYEIDESIIGCACLRRFADAPDTAELCSVYVQPFYQDRGVGKKLVAYAEHQAREEGIKNLITCTTQTYGFFKSVCGFDDAEPKDLPPSRKTELAENGRNSKALIKKL</sequence>
<evidence type="ECO:0000256" key="4">
    <source>
        <dbReference type="ARBA" id="ARBA00022679"/>
    </source>
</evidence>
<evidence type="ECO:0000256" key="3">
    <source>
        <dbReference type="ARBA" id="ARBA00012697"/>
    </source>
</evidence>
<dbReference type="InterPro" id="IPR016181">
    <property type="entry name" value="Acyl_CoA_acyltransferase"/>
</dbReference>
<dbReference type="SUPFAM" id="SSF55729">
    <property type="entry name" value="Acyl-CoA N-acyltransferases (Nat)"/>
    <property type="match status" value="1"/>
</dbReference>
<dbReference type="Gene3D" id="3.40.1160.10">
    <property type="entry name" value="Acetylglutamate kinase-like"/>
    <property type="match status" value="1"/>
</dbReference>
<dbReference type="Pfam" id="PF00583">
    <property type="entry name" value="Acetyltransf_1"/>
    <property type="match status" value="1"/>
</dbReference>
<dbReference type="InterPro" id="IPR001048">
    <property type="entry name" value="Asp/Glu/Uridylate_kinase"/>
</dbReference>
<dbReference type="InterPro" id="IPR036393">
    <property type="entry name" value="AceGlu_kinase-like_sf"/>
</dbReference>
<dbReference type="GO" id="GO:0004042">
    <property type="term" value="F:L-glutamate N-acetyltransferase activity"/>
    <property type="evidence" value="ECO:0007669"/>
    <property type="project" value="InterPro"/>
</dbReference>
<dbReference type="PIRSF" id="PIRSF000423">
    <property type="entry name" value="ArgA"/>
    <property type="match status" value="1"/>
</dbReference>
<dbReference type="Pfam" id="PF00696">
    <property type="entry name" value="AA_kinase"/>
    <property type="match status" value="1"/>
</dbReference>
<dbReference type="EC" id="2.3.1.1" evidence="3"/>
<feature type="domain" description="N-acetyltransferase" evidence="7">
    <location>
        <begin position="287"/>
        <end position="427"/>
    </location>
</feature>
<evidence type="ECO:0000256" key="1">
    <source>
        <dbReference type="ARBA" id="ARBA00004925"/>
    </source>
</evidence>
<dbReference type="SUPFAM" id="SSF53633">
    <property type="entry name" value="Carbamate kinase-like"/>
    <property type="match status" value="1"/>
</dbReference>
<accession>A0A9D1NIY4</accession>
<comment type="caution">
    <text evidence="8">The sequence shown here is derived from an EMBL/GenBank/DDBJ whole genome shotgun (WGS) entry which is preliminary data.</text>
</comment>
<reference evidence="8" key="2">
    <citation type="journal article" date="2021" name="PeerJ">
        <title>Extensive microbial diversity within the chicken gut microbiome revealed by metagenomics and culture.</title>
        <authorList>
            <person name="Gilroy R."/>
            <person name="Ravi A."/>
            <person name="Getino M."/>
            <person name="Pursley I."/>
            <person name="Horton D.L."/>
            <person name="Alikhan N.F."/>
            <person name="Baker D."/>
            <person name="Gharbi K."/>
            <person name="Hall N."/>
            <person name="Watson M."/>
            <person name="Adriaenssens E.M."/>
            <person name="Foster-Nyarko E."/>
            <person name="Jarju S."/>
            <person name="Secka A."/>
            <person name="Antonio M."/>
            <person name="Oren A."/>
            <person name="Chaudhuri R.R."/>
            <person name="La Ragione R."/>
            <person name="Hildebrand F."/>
            <person name="Pallen M.J."/>
        </authorList>
    </citation>
    <scope>NUCLEOTIDE SEQUENCE</scope>
    <source>
        <strain evidence="8">10669</strain>
    </source>
</reference>
<evidence type="ECO:0000256" key="5">
    <source>
        <dbReference type="ARBA" id="ARBA00023315"/>
    </source>
</evidence>
<keyword evidence="4 8" id="KW-0808">Transferase</keyword>
<dbReference type="PANTHER" id="PTHR30602:SF12">
    <property type="entry name" value="AMINO-ACID ACETYLTRANSFERASE NAGS1, CHLOROPLASTIC-RELATED"/>
    <property type="match status" value="1"/>
</dbReference>
<protein>
    <recommendedName>
        <fullName evidence="3">amino-acid N-acetyltransferase</fullName>
        <ecNumber evidence="3">2.3.1.1</ecNumber>
    </recommendedName>
</protein>